<reference evidence="1 2" key="1">
    <citation type="journal article" date="2014" name="BMC Genomics">
        <title>Comparative genome sequencing reveals chemotype-specific gene clusters in the toxigenic black mold Stachybotrys.</title>
        <authorList>
            <person name="Semeiks J."/>
            <person name="Borek D."/>
            <person name="Otwinowski Z."/>
            <person name="Grishin N.V."/>
        </authorList>
    </citation>
    <scope>NUCLEOTIDE SEQUENCE [LARGE SCALE GENOMIC DNA]</scope>
    <source>
        <strain evidence="1 2">IBT 40285</strain>
    </source>
</reference>
<dbReference type="EMBL" id="KL660712">
    <property type="protein sequence ID" value="KFA63931.1"/>
    <property type="molecule type" value="Genomic_DNA"/>
</dbReference>
<dbReference type="OrthoDB" id="4338954at2759"/>
<proteinExistence type="predicted"/>
<dbReference type="InParanoid" id="A0A084QIZ6"/>
<evidence type="ECO:0000313" key="1">
    <source>
        <dbReference type="EMBL" id="KFA63931.1"/>
    </source>
</evidence>
<dbReference type="STRING" id="1283841.A0A084QIZ6"/>
<gene>
    <name evidence="1" type="ORF">S40285_03771</name>
</gene>
<dbReference type="AlphaFoldDB" id="A0A084QIZ6"/>
<evidence type="ECO:0000313" key="2">
    <source>
        <dbReference type="Proteomes" id="UP000028524"/>
    </source>
</evidence>
<dbReference type="HOGENOM" id="CLU_158824_0_1_1"/>
<name>A0A084QIZ6_STAC4</name>
<sequence>MSSALVTSNRVGLVAAASIVSYGVKVGMDMANQHRSARLQASEDEEIARRKRNEMLMDEYGDRSSLAELERAVQFYEKK</sequence>
<keyword evidence="2" id="KW-1185">Reference proteome</keyword>
<protein>
    <submittedName>
        <fullName evidence="1">Uncharacterized protein</fullName>
    </submittedName>
</protein>
<organism evidence="1 2">
    <name type="scientific">Stachybotrys chlorohalonatus (strain IBT 40285)</name>
    <dbReference type="NCBI Taxonomy" id="1283841"/>
    <lineage>
        <taxon>Eukaryota</taxon>
        <taxon>Fungi</taxon>
        <taxon>Dikarya</taxon>
        <taxon>Ascomycota</taxon>
        <taxon>Pezizomycotina</taxon>
        <taxon>Sordariomycetes</taxon>
        <taxon>Hypocreomycetidae</taxon>
        <taxon>Hypocreales</taxon>
        <taxon>Stachybotryaceae</taxon>
        <taxon>Stachybotrys</taxon>
    </lineage>
</organism>
<accession>A0A084QIZ6</accession>
<dbReference type="Proteomes" id="UP000028524">
    <property type="component" value="Unassembled WGS sequence"/>
</dbReference>